<gene>
    <name evidence="3" type="ORF">AHIS1636_24930</name>
</gene>
<keyword evidence="2" id="KW-1133">Transmembrane helix</keyword>
<feature type="transmembrane region" description="Helical" evidence="2">
    <location>
        <begin position="27"/>
        <end position="47"/>
    </location>
</feature>
<name>A0ABQ5MVQ1_9MICC</name>
<evidence type="ECO:0000313" key="3">
    <source>
        <dbReference type="EMBL" id="GLB68051.1"/>
    </source>
</evidence>
<organism evidence="3 4">
    <name type="scientific">Arthrobacter mangrovi</name>
    <dbReference type="NCBI Taxonomy" id="2966350"/>
    <lineage>
        <taxon>Bacteria</taxon>
        <taxon>Bacillati</taxon>
        <taxon>Actinomycetota</taxon>
        <taxon>Actinomycetes</taxon>
        <taxon>Micrococcales</taxon>
        <taxon>Micrococcaceae</taxon>
        <taxon>Arthrobacter</taxon>
    </lineage>
</organism>
<dbReference type="Proteomes" id="UP001209654">
    <property type="component" value="Unassembled WGS sequence"/>
</dbReference>
<evidence type="ECO:0000256" key="2">
    <source>
        <dbReference type="SAM" id="Phobius"/>
    </source>
</evidence>
<dbReference type="EMBL" id="BRVS01000012">
    <property type="protein sequence ID" value="GLB68051.1"/>
    <property type="molecule type" value="Genomic_DNA"/>
</dbReference>
<feature type="transmembrane region" description="Helical" evidence="2">
    <location>
        <begin position="92"/>
        <end position="113"/>
    </location>
</feature>
<proteinExistence type="predicted"/>
<accession>A0ABQ5MVQ1</accession>
<sequence length="114" mass="11373">MTAGQGRFHQAQPRAASLAGSREGRRLGIACTVFGALAVVAFLWLWALSVSPALNPPDWIRILGIAGFPIGIVGSAAAAVAARGTAAGRAWIAAGLSLAAAALAGFIILVAVLG</sequence>
<keyword evidence="2" id="KW-0812">Transmembrane</keyword>
<comment type="caution">
    <text evidence="3">The sequence shown here is derived from an EMBL/GenBank/DDBJ whole genome shotgun (WGS) entry which is preliminary data.</text>
</comment>
<keyword evidence="4" id="KW-1185">Reference proteome</keyword>
<evidence type="ECO:0000313" key="4">
    <source>
        <dbReference type="Proteomes" id="UP001209654"/>
    </source>
</evidence>
<feature type="region of interest" description="Disordered" evidence="1">
    <location>
        <begin position="1"/>
        <end position="20"/>
    </location>
</feature>
<reference evidence="3 4" key="1">
    <citation type="journal article" date="2023" name="Int. J. Syst. Evol. Microbiol.">
        <title>Arthrobacter mangrovi sp. nov., an actinobacterium isolated from the rhizosphere of a mangrove.</title>
        <authorList>
            <person name="Hamada M."/>
            <person name="Saitou S."/>
            <person name="Enomoto N."/>
            <person name="Nanri K."/>
            <person name="Hidaka K."/>
            <person name="Miura T."/>
            <person name="Tamura T."/>
        </authorList>
    </citation>
    <scope>NUCLEOTIDE SEQUENCE [LARGE SCALE GENOMIC DNA]</scope>
    <source>
        <strain evidence="3 4">NBRC 112813</strain>
    </source>
</reference>
<keyword evidence="2" id="KW-0472">Membrane</keyword>
<protein>
    <submittedName>
        <fullName evidence="3">Uncharacterized protein</fullName>
    </submittedName>
</protein>
<feature type="transmembrane region" description="Helical" evidence="2">
    <location>
        <begin position="59"/>
        <end position="80"/>
    </location>
</feature>
<evidence type="ECO:0000256" key="1">
    <source>
        <dbReference type="SAM" id="MobiDB-lite"/>
    </source>
</evidence>